<dbReference type="InterPro" id="IPR052518">
    <property type="entry name" value="CHR_Transporter"/>
</dbReference>
<feature type="transmembrane region" description="Helical" evidence="7">
    <location>
        <begin position="21"/>
        <end position="43"/>
    </location>
</feature>
<evidence type="ECO:0000313" key="8">
    <source>
        <dbReference type="EMBL" id="SES95472.1"/>
    </source>
</evidence>
<dbReference type="STRING" id="460384.SAMN05216313_101114"/>
<dbReference type="RefSeq" id="WP_092360381.1">
    <property type="nucleotide sequence ID" value="NZ_CAJJSN010000046.1"/>
</dbReference>
<reference evidence="9" key="1">
    <citation type="submission" date="2016-10" db="EMBL/GenBank/DDBJ databases">
        <authorList>
            <person name="Varghese N."/>
            <person name="Submissions S."/>
        </authorList>
    </citation>
    <scope>NUCLEOTIDE SEQUENCE [LARGE SCALE GENOMIC DNA]</scope>
    <source>
        <strain evidence="9">NLAE-zl-G277</strain>
    </source>
</reference>
<dbReference type="GeneID" id="93277941"/>
<evidence type="ECO:0000256" key="4">
    <source>
        <dbReference type="ARBA" id="ARBA00022692"/>
    </source>
</evidence>
<dbReference type="GO" id="GO:0015109">
    <property type="term" value="F:chromate transmembrane transporter activity"/>
    <property type="evidence" value="ECO:0007669"/>
    <property type="project" value="InterPro"/>
</dbReference>
<comment type="subcellular location">
    <subcellularLocation>
        <location evidence="1">Cell membrane</location>
        <topology evidence="1">Multi-pass membrane protein</topology>
    </subcellularLocation>
</comment>
<keyword evidence="6 7" id="KW-0472">Membrane</keyword>
<protein>
    <submittedName>
        <fullName evidence="8">Chromate transporter</fullName>
    </submittedName>
</protein>
<dbReference type="Proteomes" id="UP000198508">
    <property type="component" value="Unassembled WGS sequence"/>
</dbReference>
<sequence>METTQEAKAACAPERKKENRLLTIFIVMFKMGCVTFGGGWGIIAQMQEEFVDRRGWIEEEDLIDFLSLGRSFPGIMIINTSVIFGYTVAGFWGAVLAAFGLSLPALISIAVVTYFYSAIKSNVIVARALGGVRCAVIPIILGAALRLREKSLTDKSSYVLAAIALFVCTFTKVNKILVVLGGAVFGLLALAVKRGGRHR</sequence>
<keyword evidence="3" id="KW-1003">Cell membrane</keyword>
<evidence type="ECO:0000256" key="6">
    <source>
        <dbReference type="ARBA" id="ARBA00023136"/>
    </source>
</evidence>
<organism evidence="8 9">
    <name type="scientific">Enterocloster lavalensis</name>
    <dbReference type="NCBI Taxonomy" id="460384"/>
    <lineage>
        <taxon>Bacteria</taxon>
        <taxon>Bacillati</taxon>
        <taxon>Bacillota</taxon>
        <taxon>Clostridia</taxon>
        <taxon>Lachnospirales</taxon>
        <taxon>Lachnospiraceae</taxon>
        <taxon>Enterocloster</taxon>
    </lineage>
</organism>
<dbReference type="GO" id="GO:0005886">
    <property type="term" value="C:plasma membrane"/>
    <property type="evidence" value="ECO:0007669"/>
    <property type="project" value="UniProtKB-SubCell"/>
</dbReference>
<evidence type="ECO:0000256" key="5">
    <source>
        <dbReference type="ARBA" id="ARBA00022989"/>
    </source>
</evidence>
<feature type="transmembrane region" description="Helical" evidence="7">
    <location>
        <begin position="128"/>
        <end position="147"/>
    </location>
</feature>
<evidence type="ECO:0000313" key="9">
    <source>
        <dbReference type="Proteomes" id="UP000198508"/>
    </source>
</evidence>
<feature type="transmembrane region" description="Helical" evidence="7">
    <location>
        <begin position="159"/>
        <end position="192"/>
    </location>
</feature>
<keyword evidence="9" id="KW-1185">Reference proteome</keyword>
<gene>
    <name evidence="8" type="ORF">SAMN05216313_101114</name>
</gene>
<evidence type="ECO:0000256" key="2">
    <source>
        <dbReference type="ARBA" id="ARBA00005262"/>
    </source>
</evidence>
<keyword evidence="5 7" id="KW-1133">Transmembrane helix</keyword>
<dbReference type="Pfam" id="PF02417">
    <property type="entry name" value="Chromate_transp"/>
    <property type="match status" value="1"/>
</dbReference>
<evidence type="ECO:0000256" key="7">
    <source>
        <dbReference type="SAM" id="Phobius"/>
    </source>
</evidence>
<evidence type="ECO:0000256" key="1">
    <source>
        <dbReference type="ARBA" id="ARBA00004651"/>
    </source>
</evidence>
<dbReference type="EMBL" id="FOIM01000001">
    <property type="protein sequence ID" value="SES95472.1"/>
    <property type="molecule type" value="Genomic_DNA"/>
</dbReference>
<accession>A0A1I0ANY3</accession>
<dbReference type="InterPro" id="IPR003370">
    <property type="entry name" value="Chromate_transpt"/>
</dbReference>
<feature type="transmembrane region" description="Helical" evidence="7">
    <location>
        <begin position="91"/>
        <end position="116"/>
    </location>
</feature>
<dbReference type="PANTHER" id="PTHR43663">
    <property type="entry name" value="CHROMATE TRANSPORT PROTEIN-RELATED"/>
    <property type="match status" value="1"/>
</dbReference>
<keyword evidence="4 7" id="KW-0812">Transmembrane</keyword>
<dbReference type="AlphaFoldDB" id="A0A1I0ANY3"/>
<dbReference type="PANTHER" id="PTHR43663:SF1">
    <property type="entry name" value="CHROMATE TRANSPORTER"/>
    <property type="match status" value="1"/>
</dbReference>
<proteinExistence type="inferred from homology"/>
<evidence type="ECO:0000256" key="3">
    <source>
        <dbReference type="ARBA" id="ARBA00022475"/>
    </source>
</evidence>
<comment type="similarity">
    <text evidence="2">Belongs to the chromate ion transporter (CHR) (TC 2.A.51) family.</text>
</comment>
<name>A0A1I0ANY3_9FIRM</name>